<dbReference type="AlphaFoldDB" id="A0A078A7L2"/>
<feature type="region of interest" description="Disordered" evidence="1">
    <location>
        <begin position="315"/>
        <end position="349"/>
    </location>
</feature>
<name>A0A078A7L2_STYLE</name>
<evidence type="ECO:0000256" key="1">
    <source>
        <dbReference type="SAM" id="MobiDB-lite"/>
    </source>
</evidence>
<gene>
    <name evidence="2" type="primary">Contig15138.g16131</name>
    <name evidence="2" type="ORF">STYLEM_6510</name>
</gene>
<keyword evidence="3" id="KW-1185">Reference proteome</keyword>
<dbReference type="EMBL" id="CCKQ01006250">
    <property type="protein sequence ID" value="CDW77547.1"/>
    <property type="molecule type" value="Genomic_DNA"/>
</dbReference>
<reference evidence="2 3" key="1">
    <citation type="submission" date="2014-06" db="EMBL/GenBank/DDBJ databases">
        <authorList>
            <person name="Swart Estienne"/>
        </authorList>
    </citation>
    <scope>NUCLEOTIDE SEQUENCE [LARGE SCALE GENOMIC DNA]</scope>
    <source>
        <strain evidence="2 3">130c</strain>
    </source>
</reference>
<evidence type="ECO:0000313" key="2">
    <source>
        <dbReference type="EMBL" id="CDW77547.1"/>
    </source>
</evidence>
<proteinExistence type="predicted"/>
<evidence type="ECO:0000313" key="3">
    <source>
        <dbReference type="Proteomes" id="UP000039865"/>
    </source>
</evidence>
<feature type="compositionally biased region" description="Acidic residues" evidence="1">
    <location>
        <begin position="327"/>
        <end position="336"/>
    </location>
</feature>
<organism evidence="2 3">
    <name type="scientific">Stylonychia lemnae</name>
    <name type="common">Ciliate</name>
    <dbReference type="NCBI Taxonomy" id="5949"/>
    <lineage>
        <taxon>Eukaryota</taxon>
        <taxon>Sar</taxon>
        <taxon>Alveolata</taxon>
        <taxon>Ciliophora</taxon>
        <taxon>Intramacronucleata</taxon>
        <taxon>Spirotrichea</taxon>
        <taxon>Stichotrichia</taxon>
        <taxon>Sporadotrichida</taxon>
        <taxon>Oxytrichidae</taxon>
        <taxon>Stylonychinae</taxon>
        <taxon>Stylonychia</taxon>
    </lineage>
</organism>
<dbReference type="InParanoid" id="A0A078A7L2"/>
<protein>
    <submittedName>
        <fullName evidence="2">Uncharacterized protein</fullName>
    </submittedName>
</protein>
<accession>A0A078A7L2</accession>
<sequence length="349" mass="40212">MAVYVWYQVFMDGPISQVRQSQNFLDFKEKEVKLTSDNFQVSVSLPFTREHRSAMNIMKYLNFRGVLINKDEDGEEAGFHNLDLQPCAEQQSLKTSFEICLNVEKDIKFQTANDEIKLYFFKCDDNILWKYYPSEVCETDSQLIQKFVDNYFLMVKTKTIFFDSKATAERDNDKPEDFFKTQVISSNMSMDSGSTAVMNFILNSKILKGSTSFLHESLFYFEREFMSSKIQLTDRVPSRSDYLEISFQVQGDQQVVEIIPNNIVAILSNLGGFSGIIYSIVQMILAPLQRFVYYKKVIKKTYLYDEQIFASQGNENAGNKVRNAENEYNESDQGDEGSDRGDGDEGGDQ</sequence>
<dbReference type="Proteomes" id="UP000039865">
    <property type="component" value="Unassembled WGS sequence"/>
</dbReference>